<dbReference type="GO" id="GO:0016747">
    <property type="term" value="F:acyltransferase activity, transferring groups other than amino-acyl groups"/>
    <property type="evidence" value="ECO:0007669"/>
    <property type="project" value="InterPro"/>
</dbReference>
<accession>A0A9X1QIW6</accession>
<dbReference type="Gene3D" id="3.40.630.30">
    <property type="match status" value="1"/>
</dbReference>
<sequence>MTGMTIYKTAETDQEFEQAKELFEEYANSLDIDLSFQNFSKELESIRQQYDQPTGALLLVYKDDLLAGCTGIRRLDDETAELKRMYVRPDFRGFNFGRSLLESAILSASRLGYKKIRLDTLSSMTKARSLYESFGFQAIEPYYFNPIQETIYMERVI</sequence>
<name>A0A9X1QIW6_9BACT</name>
<evidence type="ECO:0000313" key="2">
    <source>
        <dbReference type="EMBL" id="MCF2501659.1"/>
    </source>
</evidence>
<dbReference type="EMBL" id="JAKFFV010000025">
    <property type="protein sequence ID" value="MCF2501659.1"/>
    <property type="molecule type" value="Genomic_DNA"/>
</dbReference>
<gene>
    <name evidence="2" type="ORF">L0661_25300</name>
</gene>
<dbReference type="InterPro" id="IPR016181">
    <property type="entry name" value="Acyl_CoA_acyltransferase"/>
</dbReference>
<proteinExistence type="predicted"/>
<dbReference type="PANTHER" id="PTHR43305:SF1">
    <property type="entry name" value="FAMILY N-ACETYLTRANSFERASE, PUTATIVE (AFU_ORTHOLOGUE AFUA_2G01380)-RELATED"/>
    <property type="match status" value="1"/>
</dbReference>
<organism evidence="2 3">
    <name type="scientific">Dyadobacter chenhuakuii</name>
    <dbReference type="NCBI Taxonomy" id="2909339"/>
    <lineage>
        <taxon>Bacteria</taxon>
        <taxon>Pseudomonadati</taxon>
        <taxon>Bacteroidota</taxon>
        <taxon>Cytophagia</taxon>
        <taxon>Cytophagales</taxon>
        <taxon>Spirosomataceae</taxon>
        <taxon>Dyadobacter</taxon>
    </lineage>
</organism>
<feature type="domain" description="N-acetyltransferase" evidence="1">
    <location>
        <begin position="4"/>
        <end position="157"/>
    </location>
</feature>
<dbReference type="InterPro" id="IPR052777">
    <property type="entry name" value="Acetyltransferase_Enz"/>
</dbReference>
<dbReference type="AlphaFoldDB" id="A0A9X1QIW6"/>
<dbReference type="RefSeq" id="WP_235179759.1">
    <property type="nucleotide sequence ID" value="NZ_JAKFFV010000025.1"/>
</dbReference>
<evidence type="ECO:0000259" key="1">
    <source>
        <dbReference type="PROSITE" id="PS51186"/>
    </source>
</evidence>
<dbReference type="PANTHER" id="PTHR43305">
    <property type="entry name" value="FAMILY N-ACETYLTRANSFERASE, PUTATIVE (AFU_ORTHOLOGUE AFUA_2G01380)-RELATED"/>
    <property type="match status" value="1"/>
</dbReference>
<protein>
    <submittedName>
        <fullName evidence="2">GNAT family N-acetyltransferase</fullName>
    </submittedName>
</protein>
<evidence type="ECO:0000313" key="3">
    <source>
        <dbReference type="Proteomes" id="UP001139411"/>
    </source>
</evidence>
<dbReference type="SUPFAM" id="SSF55729">
    <property type="entry name" value="Acyl-CoA N-acyltransferases (Nat)"/>
    <property type="match status" value="1"/>
</dbReference>
<dbReference type="CDD" id="cd04301">
    <property type="entry name" value="NAT_SF"/>
    <property type="match status" value="1"/>
</dbReference>
<dbReference type="PROSITE" id="PS51186">
    <property type="entry name" value="GNAT"/>
    <property type="match status" value="1"/>
</dbReference>
<reference evidence="2" key="1">
    <citation type="submission" date="2022-01" db="EMBL/GenBank/DDBJ databases">
        <title>Novel species in genus Dyadobacter.</title>
        <authorList>
            <person name="Ma C."/>
        </authorList>
    </citation>
    <scope>NUCLEOTIDE SEQUENCE</scope>
    <source>
        <strain evidence="2">CY357</strain>
    </source>
</reference>
<dbReference type="InterPro" id="IPR000182">
    <property type="entry name" value="GNAT_dom"/>
</dbReference>
<dbReference type="Pfam" id="PF00583">
    <property type="entry name" value="Acetyltransf_1"/>
    <property type="match status" value="1"/>
</dbReference>
<dbReference type="Proteomes" id="UP001139411">
    <property type="component" value="Unassembled WGS sequence"/>
</dbReference>
<comment type="caution">
    <text evidence="2">The sequence shown here is derived from an EMBL/GenBank/DDBJ whole genome shotgun (WGS) entry which is preliminary data.</text>
</comment>